<dbReference type="RefSeq" id="WP_013059495.1">
    <property type="nucleotide sequence ID" value="NZ_BCVB01000008.1"/>
</dbReference>
<name>A0A0B6A8H6_PRIM2</name>
<dbReference type="SUPFAM" id="SSF52833">
    <property type="entry name" value="Thioredoxin-like"/>
    <property type="match status" value="1"/>
</dbReference>
<dbReference type="NCBIfam" id="TIGR04019">
    <property type="entry name" value="B_thiol_YtxJ"/>
    <property type="match status" value="1"/>
</dbReference>
<dbReference type="GeneID" id="93645275"/>
<dbReference type="HOGENOM" id="CLU_153787_1_1_9"/>
<dbReference type="AlphaFoldDB" id="A0A0B6A8H6"/>
<evidence type="ECO:0000313" key="2">
    <source>
        <dbReference type="Proteomes" id="UP000031829"/>
    </source>
</evidence>
<dbReference type="Proteomes" id="UP000031829">
    <property type="component" value="Chromosome"/>
</dbReference>
<dbReference type="EMBL" id="CP009920">
    <property type="protein sequence ID" value="AJI21250.1"/>
    <property type="molecule type" value="Genomic_DNA"/>
</dbReference>
<evidence type="ECO:0000313" key="1">
    <source>
        <dbReference type="EMBL" id="AJI21250.1"/>
    </source>
</evidence>
<dbReference type="Pfam" id="PF11009">
    <property type="entry name" value="BrxC"/>
    <property type="match status" value="1"/>
</dbReference>
<organism evidence="1 2">
    <name type="scientific">Priestia megaterium (strain ATCC 14581 / DSM 32 / CCUG 1817 / JCM 2506 / NBRC 15308 / NCIMB 9376 / NCTC 10342 / NRRL B-14308 / VKM B-512 / Ford 19)</name>
    <name type="common">Bacillus megaterium</name>
    <dbReference type="NCBI Taxonomy" id="1348623"/>
    <lineage>
        <taxon>Bacteria</taxon>
        <taxon>Bacillati</taxon>
        <taxon>Bacillota</taxon>
        <taxon>Bacilli</taxon>
        <taxon>Bacillales</taxon>
        <taxon>Bacillaceae</taxon>
        <taxon>Priestia</taxon>
    </lineage>
</organism>
<dbReference type="KEGG" id="bmeg:BG04_1810"/>
<evidence type="ECO:0008006" key="3">
    <source>
        <dbReference type="Google" id="ProtNLM"/>
    </source>
</evidence>
<dbReference type="InterPro" id="IPR036249">
    <property type="entry name" value="Thioredoxin-like_sf"/>
</dbReference>
<proteinExistence type="predicted"/>
<reference evidence="1 2" key="1">
    <citation type="journal article" date="2015" name="Genome Announc.">
        <title>Complete genome sequences for 35 biothreat assay-relevant bacillus species.</title>
        <authorList>
            <person name="Johnson S.L."/>
            <person name="Daligault H.E."/>
            <person name="Davenport K.W."/>
            <person name="Jaissle J."/>
            <person name="Frey K.G."/>
            <person name="Ladner J.T."/>
            <person name="Broomall S.M."/>
            <person name="Bishop-Lilly K.A."/>
            <person name="Bruce D.C."/>
            <person name="Gibbons H.S."/>
            <person name="Coyne S.R."/>
            <person name="Lo C.C."/>
            <person name="Meincke L."/>
            <person name="Munk A.C."/>
            <person name="Koroleva G.I."/>
            <person name="Rosenzweig C.N."/>
            <person name="Palacios G.F."/>
            <person name="Redden C.L."/>
            <person name="Minogue T.D."/>
            <person name="Chain P.S."/>
        </authorList>
    </citation>
    <scope>NUCLEOTIDE SEQUENCE [LARGE SCALE GENOMIC DNA]</scope>
    <source>
        <strain evidence="2">ATCC 14581 / DSM 32 / JCM 2506 / NBRC 15308 / NCIMB 9376 / NCTC 10342 / NRRL B-14308 / VKM B-512</strain>
    </source>
</reference>
<dbReference type="Gene3D" id="3.40.30.10">
    <property type="entry name" value="Glutaredoxin"/>
    <property type="match status" value="1"/>
</dbReference>
<dbReference type="InterPro" id="IPR022551">
    <property type="entry name" value="BrxC"/>
</dbReference>
<accession>A0A0B6A8H6</accession>
<sequence length="107" mass="12306">MKKISTVEEFEQVVKENNRFLFLKHSTTCPISAAGHEAFSAFASSHEDIPSYYLHVQDSRDVSNYIAETYEVKHESPQALLFEDGKVKWHASHWNINEDELAKNVAH</sequence>
<gene>
    <name evidence="1" type="ORF">BG04_1810</name>
</gene>
<protein>
    <recommendedName>
        <fullName evidence="3">Bacillithiol system redox-active protein YtxJ</fullName>
    </recommendedName>
</protein>